<feature type="compositionally biased region" description="Low complexity" evidence="10">
    <location>
        <begin position="426"/>
        <end position="458"/>
    </location>
</feature>
<dbReference type="Pfam" id="PF00150">
    <property type="entry name" value="Cellulase"/>
    <property type="match status" value="1"/>
</dbReference>
<dbReference type="SUPFAM" id="SSF51445">
    <property type="entry name" value="(Trans)glycosidases"/>
    <property type="match status" value="1"/>
</dbReference>
<feature type="chain" id="PRO_5007857658" description="mannan endo-1,4-beta-mannosidase" evidence="11">
    <location>
        <begin position="21"/>
        <end position="498"/>
    </location>
</feature>
<evidence type="ECO:0000256" key="9">
    <source>
        <dbReference type="RuleBase" id="RU361153"/>
    </source>
</evidence>
<feature type="region of interest" description="Disordered" evidence="10">
    <location>
        <begin position="21"/>
        <end position="76"/>
    </location>
</feature>
<protein>
    <recommendedName>
        <fullName evidence="4">mannan endo-1,4-beta-mannosidase</fullName>
        <ecNumber evidence="4">3.2.1.78</ecNumber>
    </recommendedName>
</protein>
<keyword evidence="14" id="KW-1185">Reference proteome</keyword>
<evidence type="ECO:0000313" key="13">
    <source>
        <dbReference type="EMBL" id="KZV88563.1"/>
    </source>
</evidence>
<comment type="similarity">
    <text evidence="3 9">Belongs to the glycosyl hydrolase 5 (cellulase A) family.</text>
</comment>
<dbReference type="Gene3D" id="3.20.20.80">
    <property type="entry name" value="Glycosidases"/>
    <property type="match status" value="1"/>
</dbReference>
<keyword evidence="8 9" id="KW-0326">Glycosidase</keyword>
<comment type="subcellular location">
    <subcellularLocation>
        <location evidence="2">Secreted</location>
    </subcellularLocation>
</comment>
<evidence type="ECO:0000256" key="10">
    <source>
        <dbReference type="SAM" id="MobiDB-lite"/>
    </source>
</evidence>
<keyword evidence="7 9" id="KW-0378">Hydrolase</keyword>
<dbReference type="PANTHER" id="PTHR31451:SF39">
    <property type="entry name" value="MANNAN ENDO-1,4-BETA-MANNOSIDASE 1"/>
    <property type="match status" value="1"/>
</dbReference>
<gene>
    <name evidence="13" type="ORF">EXIGLDRAFT_619258</name>
</gene>
<dbReference type="EC" id="3.2.1.78" evidence="4"/>
<evidence type="ECO:0000256" key="8">
    <source>
        <dbReference type="ARBA" id="ARBA00023295"/>
    </source>
</evidence>
<evidence type="ECO:0000256" key="5">
    <source>
        <dbReference type="ARBA" id="ARBA00022525"/>
    </source>
</evidence>
<keyword evidence="6 11" id="KW-0732">Signal</keyword>
<dbReference type="InterPro" id="IPR001547">
    <property type="entry name" value="Glyco_hydro_5"/>
</dbReference>
<evidence type="ECO:0000256" key="11">
    <source>
        <dbReference type="SAM" id="SignalP"/>
    </source>
</evidence>
<feature type="domain" description="Glycoside hydrolase family 5" evidence="12">
    <location>
        <begin position="81"/>
        <end position="375"/>
    </location>
</feature>
<dbReference type="OrthoDB" id="428177at2759"/>
<evidence type="ECO:0000259" key="12">
    <source>
        <dbReference type="Pfam" id="PF00150"/>
    </source>
</evidence>
<organism evidence="13 14">
    <name type="scientific">Exidia glandulosa HHB12029</name>
    <dbReference type="NCBI Taxonomy" id="1314781"/>
    <lineage>
        <taxon>Eukaryota</taxon>
        <taxon>Fungi</taxon>
        <taxon>Dikarya</taxon>
        <taxon>Basidiomycota</taxon>
        <taxon>Agaricomycotina</taxon>
        <taxon>Agaricomycetes</taxon>
        <taxon>Auriculariales</taxon>
        <taxon>Exidiaceae</taxon>
        <taxon>Exidia</taxon>
    </lineage>
</organism>
<dbReference type="InParanoid" id="A0A165F8D4"/>
<dbReference type="InterPro" id="IPR017853">
    <property type="entry name" value="GH"/>
</dbReference>
<reference evidence="13 14" key="1">
    <citation type="journal article" date="2016" name="Mol. Biol. Evol.">
        <title>Comparative Genomics of Early-Diverging Mushroom-Forming Fungi Provides Insights into the Origins of Lignocellulose Decay Capabilities.</title>
        <authorList>
            <person name="Nagy L.G."/>
            <person name="Riley R."/>
            <person name="Tritt A."/>
            <person name="Adam C."/>
            <person name="Daum C."/>
            <person name="Floudas D."/>
            <person name="Sun H."/>
            <person name="Yadav J.S."/>
            <person name="Pangilinan J."/>
            <person name="Larsson K.H."/>
            <person name="Matsuura K."/>
            <person name="Barry K."/>
            <person name="Labutti K."/>
            <person name="Kuo R."/>
            <person name="Ohm R.A."/>
            <person name="Bhattacharya S.S."/>
            <person name="Shirouzu T."/>
            <person name="Yoshinaga Y."/>
            <person name="Martin F.M."/>
            <person name="Grigoriev I.V."/>
            <person name="Hibbett D.S."/>
        </authorList>
    </citation>
    <scope>NUCLEOTIDE SEQUENCE [LARGE SCALE GENOMIC DNA]</scope>
    <source>
        <strain evidence="13 14">HHB12029</strain>
    </source>
</reference>
<evidence type="ECO:0000256" key="2">
    <source>
        <dbReference type="ARBA" id="ARBA00004613"/>
    </source>
</evidence>
<dbReference type="GO" id="GO:0005576">
    <property type="term" value="C:extracellular region"/>
    <property type="evidence" value="ECO:0007669"/>
    <property type="project" value="UniProtKB-SubCell"/>
</dbReference>
<dbReference type="EMBL" id="KV426097">
    <property type="protein sequence ID" value="KZV88563.1"/>
    <property type="molecule type" value="Genomic_DNA"/>
</dbReference>
<dbReference type="PANTHER" id="PTHR31451">
    <property type="match status" value="1"/>
</dbReference>
<feature type="region of interest" description="Disordered" evidence="10">
    <location>
        <begin position="424"/>
        <end position="458"/>
    </location>
</feature>
<keyword evidence="5" id="KW-0964">Secreted</keyword>
<dbReference type="STRING" id="1314781.A0A165F8D4"/>
<dbReference type="GO" id="GO:0046355">
    <property type="term" value="P:mannan catabolic process"/>
    <property type="evidence" value="ECO:0007669"/>
    <property type="project" value="UniProtKB-ARBA"/>
</dbReference>
<dbReference type="Proteomes" id="UP000077266">
    <property type="component" value="Unassembled WGS sequence"/>
</dbReference>
<name>A0A165F8D4_EXIGL</name>
<evidence type="ECO:0000256" key="1">
    <source>
        <dbReference type="ARBA" id="ARBA00001678"/>
    </source>
</evidence>
<evidence type="ECO:0000256" key="3">
    <source>
        <dbReference type="ARBA" id="ARBA00005641"/>
    </source>
</evidence>
<sequence>MKLTSYSTVALALLAAGVEARGQKRHSRNSARAARLQRRCNETDVPPTSTFDTAPIPTPTPTGDDSSSGGGSSSGATPFQNWAGSNLYYAAGLNADQRAYLLGGLQKAGMKVLRVWLDGQSSAGTKGTNIDAYPGLEPDNVGTFDDTVLNKLDDFMLDAQKYGIKLMISMHSFNALSGGDVYNKKYGTQGFYENSEAQAAFDARLQHVLNYTHKTLGKRYAELSDYIFAFEAQNEAMIGLGEGYIQQHQDWQCNRAKAIKSALGDSHILITTGGESWANESVQDGFLNCDAIDIVALHAYGSGDFNTDGLKKYVDRAKSAGKMLVMQEWGACYFDSANNNCQQSGVLDQGTRGNNIKNWGKQIIDSGMPWMYWCVLPNADPHYGWDYEVGIDDQGWDAILDASAYAASAQSAWDFSPWLLGSGGDSTPSETAAPTSAPTATETAVPQPTIDAPAPPAATTGNFPKNKVFSGSKFVPFPHSHFPSISLRDFAACTTLRV</sequence>
<dbReference type="InterPro" id="IPR045053">
    <property type="entry name" value="MAN-like"/>
</dbReference>
<proteinExistence type="inferred from homology"/>
<accession>A0A165F8D4</accession>
<dbReference type="AlphaFoldDB" id="A0A165F8D4"/>
<comment type="catalytic activity">
    <reaction evidence="1">
        <text>Random hydrolysis of (1-&gt;4)-beta-D-mannosidic linkages in mannans, galactomannans and glucomannans.</text>
        <dbReference type="EC" id="3.2.1.78"/>
    </reaction>
</comment>
<evidence type="ECO:0000256" key="7">
    <source>
        <dbReference type="ARBA" id="ARBA00022801"/>
    </source>
</evidence>
<feature type="signal peptide" evidence="11">
    <location>
        <begin position="1"/>
        <end position="20"/>
    </location>
</feature>
<evidence type="ECO:0000256" key="4">
    <source>
        <dbReference type="ARBA" id="ARBA00012706"/>
    </source>
</evidence>
<evidence type="ECO:0000313" key="14">
    <source>
        <dbReference type="Proteomes" id="UP000077266"/>
    </source>
</evidence>
<evidence type="ECO:0000256" key="6">
    <source>
        <dbReference type="ARBA" id="ARBA00022729"/>
    </source>
</evidence>
<dbReference type="GO" id="GO:0016985">
    <property type="term" value="F:mannan endo-1,4-beta-mannosidase activity"/>
    <property type="evidence" value="ECO:0007669"/>
    <property type="project" value="UniProtKB-EC"/>
</dbReference>